<keyword evidence="10" id="KW-0472">Membrane</keyword>
<dbReference type="GO" id="GO:0005743">
    <property type="term" value="C:mitochondrial inner membrane"/>
    <property type="evidence" value="ECO:0007669"/>
    <property type="project" value="UniProtKB-SubCell"/>
</dbReference>
<proteinExistence type="inferred from homology"/>
<evidence type="ECO:0000256" key="7">
    <source>
        <dbReference type="ARBA" id="ARBA00022792"/>
    </source>
</evidence>
<dbReference type="GO" id="GO:0015078">
    <property type="term" value="F:proton transmembrane transporter activity"/>
    <property type="evidence" value="ECO:0007669"/>
    <property type="project" value="InterPro"/>
</dbReference>
<evidence type="ECO:0000256" key="9">
    <source>
        <dbReference type="ARBA" id="ARBA00023128"/>
    </source>
</evidence>
<dbReference type="InterPro" id="IPR008689">
    <property type="entry name" value="ATP_synth_F0_dsu_mt"/>
</dbReference>
<name>A0AAF0IM79_9EURO</name>
<evidence type="ECO:0000256" key="6">
    <source>
        <dbReference type="ARBA" id="ARBA00022781"/>
    </source>
</evidence>
<keyword evidence="13" id="KW-1185">Reference proteome</keyword>
<comment type="similarity">
    <text evidence="2">Belongs to the ATPase d subunit family.</text>
</comment>
<evidence type="ECO:0000256" key="2">
    <source>
        <dbReference type="ARBA" id="ARBA00006842"/>
    </source>
</evidence>
<evidence type="ECO:0000256" key="10">
    <source>
        <dbReference type="ARBA" id="ARBA00023136"/>
    </source>
</evidence>
<protein>
    <recommendedName>
        <fullName evidence="3">ATP synthase subunit d, mitochondrial</fullName>
    </recommendedName>
</protein>
<keyword evidence="9" id="KW-0496">Mitochondrion</keyword>
<dbReference type="Proteomes" id="UP001219355">
    <property type="component" value="Chromosome 5"/>
</dbReference>
<dbReference type="InterPro" id="IPR036228">
    <property type="entry name" value="ATP_synth_F0_dsu_sf_mt"/>
</dbReference>
<dbReference type="SUPFAM" id="SSF161065">
    <property type="entry name" value="ATP synthase D chain-like"/>
    <property type="match status" value="1"/>
</dbReference>
<evidence type="ECO:0000256" key="3">
    <source>
        <dbReference type="ARBA" id="ARBA00021688"/>
    </source>
</evidence>
<evidence type="ECO:0000256" key="4">
    <source>
        <dbReference type="ARBA" id="ARBA00022448"/>
    </source>
</evidence>
<evidence type="ECO:0000313" key="12">
    <source>
        <dbReference type="EMBL" id="WEW61481.1"/>
    </source>
</evidence>
<evidence type="ECO:0000256" key="1">
    <source>
        <dbReference type="ARBA" id="ARBA00004273"/>
    </source>
</evidence>
<evidence type="ECO:0000256" key="8">
    <source>
        <dbReference type="ARBA" id="ARBA00023065"/>
    </source>
</evidence>
<keyword evidence="11" id="KW-0066">ATP synthesis</keyword>
<dbReference type="PANTHER" id="PTHR12700">
    <property type="entry name" value="ATP SYNTHASE SUBUNIT D, MITOCHONDRIAL"/>
    <property type="match status" value="1"/>
</dbReference>
<keyword evidence="8" id="KW-0406">Ion transport</keyword>
<dbReference type="GO" id="GO:0015986">
    <property type="term" value="P:proton motive force-driven ATP synthesis"/>
    <property type="evidence" value="ECO:0007669"/>
    <property type="project" value="InterPro"/>
</dbReference>
<dbReference type="Pfam" id="PF05873">
    <property type="entry name" value="Mt_ATP-synt_D"/>
    <property type="match status" value="1"/>
</dbReference>
<keyword evidence="7" id="KW-0999">Mitochondrion inner membrane</keyword>
<dbReference type="GO" id="GO:0045259">
    <property type="term" value="C:proton-transporting ATP synthase complex"/>
    <property type="evidence" value="ECO:0007669"/>
    <property type="project" value="UniProtKB-KW"/>
</dbReference>
<dbReference type="Gene3D" id="6.10.280.70">
    <property type="match status" value="1"/>
</dbReference>
<comment type="subcellular location">
    <subcellularLocation>
        <location evidence="1">Mitochondrion inner membrane</location>
    </subcellularLocation>
</comment>
<gene>
    <name evidence="12" type="primary">ATP7</name>
    <name evidence="12" type="ORF">PRK78_006971</name>
</gene>
<evidence type="ECO:0000313" key="13">
    <source>
        <dbReference type="Proteomes" id="UP001219355"/>
    </source>
</evidence>
<organism evidence="12 13">
    <name type="scientific">Emydomyces testavorans</name>
    <dbReference type="NCBI Taxonomy" id="2070801"/>
    <lineage>
        <taxon>Eukaryota</taxon>
        <taxon>Fungi</taxon>
        <taxon>Dikarya</taxon>
        <taxon>Ascomycota</taxon>
        <taxon>Pezizomycotina</taxon>
        <taxon>Eurotiomycetes</taxon>
        <taxon>Eurotiomycetidae</taxon>
        <taxon>Onygenales</taxon>
        <taxon>Nannizziopsiaceae</taxon>
        <taxon>Emydomyces</taxon>
    </lineage>
</organism>
<evidence type="ECO:0000256" key="11">
    <source>
        <dbReference type="ARBA" id="ARBA00023310"/>
    </source>
</evidence>
<keyword evidence="6" id="KW-0375">Hydrogen ion transport</keyword>
<keyword evidence="5" id="KW-0138">CF(0)</keyword>
<evidence type="ECO:0000256" key="5">
    <source>
        <dbReference type="ARBA" id="ARBA00022547"/>
    </source>
</evidence>
<dbReference type="EMBL" id="CP120631">
    <property type="protein sequence ID" value="WEW61481.1"/>
    <property type="molecule type" value="Genomic_DNA"/>
</dbReference>
<accession>A0AAF0IM79</accession>
<sequence>MAVTRSAALKLDWAKVSTSLGLRGATATSLQAFKKRNDDARRKVQALSEAPQTVDFEHYRKILKNKAVVDEIEKQFKAFKPQTYDVNRQLKAIESFEAQAVTSAEMTKGKVEEELRYLEKTLENIESARPWEDLTVDDVVAAQPEIDKKTAELVKRGIWMPPGYKVRVPPFLHGKIIPDVDLYCYDRRNTAISPSFKIPYLDLFDGAAVPRYQMVGRAGPLLYFAESTVSWSCIE</sequence>
<reference evidence="12" key="1">
    <citation type="submission" date="2023-03" db="EMBL/GenBank/DDBJ databases">
        <title>Emydomyces testavorans Genome Sequence.</title>
        <authorList>
            <person name="Hoyer L."/>
        </authorList>
    </citation>
    <scope>NUCLEOTIDE SEQUENCE</scope>
    <source>
        <strain evidence="12">16-2883</strain>
    </source>
</reference>
<dbReference type="AlphaFoldDB" id="A0AAF0IM79"/>
<keyword evidence="4" id="KW-0813">Transport</keyword>